<reference evidence="2 3" key="1">
    <citation type="journal article" date="2015" name="Int. J. Syst. Evol. Microbiol.">
        <title>Mariniphaga sediminis sp. nov., isolated from coastal sediment.</title>
        <authorList>
            <person name="Wang F.Q."/>
            <person name="Shen Q.Y."/>
            <person name="Chen G.J."/>
            <person name="Du Z.J."/>
        </authorList>
    </citation>
    <scope>NUCLEOTIDE SEQUENCE [LARGE SCALE GENOMIC DNA]</scope>
    <source>
        <strain evidence="2 3">SY21</strain>
    </source>
</reference>
<sequence>MNKILKYRLAGVLLFTVLPFFIQANVINYKDLPDSSRLQIRLKSFLLIGANEKLPDTFFDSRANIPVAFTVDDVHSAAFMEQIRTCSSNQSQILLISNKPPLAPGDIQSEIIVCNPDEIDSLVCSSDTIDPQLFESFLSENELLKVTVNDSNCREACFDLWKKTGKLPHFIYAKPSGIREAANIVSALNSMAKIYGVTWENGKLLREVYWENTEAKTYGYFSFPLKAYNNYLIPYKPGYRFSPGIIYQSTSNADDMKTFNGIKYEPDFGLEDHFTFQNKVKNEKWKNTNGLITNHVKFRKDKKFGGVAVFENRSYIDAGPQSTEMLSSKFSIIAWIKVDDSNGKYSILGKGENFNLGIYHGNLTFSMAGINDFISEKSPVPVGVWTQVAMVYSEINNRIYFYVNGIQTDQIDLISKYEASDYTLLIGNNLWEEFFTGEMGEIKIWNRELDKDEIYYHYLNPSGKNDFLLPGLAAFIIILIGVTTFLFIKKRRQPKKHTDALKIRHTKTPPQKVLPESERIVCFGGLKVFDATGAEVSLKFSPKLKQLFTLILLHSHGNNKGITSKQLAEILWPGANVANTKNIRSTYVQNLRLSLASFKHIELVFSNKRWFFGFKETFYNEFAQVDNILSHLVNEKNKQILEAQLPSLIAILKKGRFLEGIEELWLDPFIEKMNNRIIEFCLSMFSILDNREHNALLFDLAEIISLIDPLNESALQKKINLLIEQGKLSLANNIYTNFVKLYKELYQEDYSIDFKVLCKKTPGPHSS</sequence>
<protein>
    <recommendedName>
        <fullName evidence="4">LamG-like jellyroll fold domain-containing protein</fullName>
    </recommendedName>
</protein>
<dbReference type="GO" id="GO:0006355">
    <property type="term" value="P:regulation of DNA-templated transcription"/>
    <property type="evidence" value="ECO:0007669"/>
    <property type="project" value="TreeGrafter"/>
</dbReference>
<dbReference type="PANTHER" id="PTHR35807:SF1">
    <property type="entry name" value="TRANSCRIPTIONAL REGULATOR REDD"/>
    <property type="match status" value="1"/>
</dbReference>
<keyword evidence="1" id="KW-0472">Membrane</keyword>
<comment type="caution">
    <text evidence="2">The sequence shown here is derived from an EMBL/GenBank/DDBJ whole genome shotgun (WGS) entry which is preliminary data.</text>
</comment>
<keyword evidence="3" id="KW-1185">Reference proteome</keyword>
<evidence type="ECO:0000256" key="1">
    <source>
        <dbReference type="SAM" id="Phobius"/>
    </source>
</evidence>
<organism evidence="2 3">
    <name type="scientific">Mariniphaga sediminis</name>
    <dbReference type="NCBI Taxonomy" id="1628158"/>
    <lineage>
        <taxon>Bacteria</taxon>
        <taxon>Pseudomonadati</taxon>
        <taxon>Bacteroidota</taxon>
        <taxon>Bacteroidia</taxon>
        <taxon>Marinilabiliales</taxon>
        <taxon>Prolixibacteraceae</taxon>
        <taxon>Mariniphaga</taxon>
    </lineage>
</organism>
<dbReference type="InterPro" id="IPR036388">
    <property type="entry name" value="WH-like_DNA-bd_sf"/>
</dbReference>
<dbReference type="Pfam" id="PF13385">
    <property type="entry name" value="Laminin_G_3"/>
    <property type="match status" value="1"/>
</dbReference>
<dbReference type="SUPFAM" id="SSF49899">
    <property type="entry name" value="Concanavalin A-like lectins/glucanases"/>
    <property type="match status" value="1"/>
</dbReference>
<dbReference type="Proteomes" id="UP000266441">
    <property type="component" value="Unassembled WGS sequence"/>
</dbReference>
<evidence type="ECO:0000313" key="2">
    <source>
        <dbReference type="EMBL" id="RIH64573.1"/>
    </source>
</evidence>
<dbReference type="EMBL" id="QWET01000010">
    <property type="protein sequence ID" value="RIH64573.1"/>
    <property type="molecule type" value="Genomic_DNA"/>
</dbReference>
<keyword evidence="1" id="KW-1133">Transmembrane helix</keyword>
<evidence type="ECO:0000313" key="3">
    <source>
        <dbReference type="Proteomes" id="UP000266441"/>
    </source>
</evidence>
<dbReference type="GO" id="GO:0005975">
    <property type="term" value="P:carbohydrate metabolic process"/>
    <property type="evidence" value="ECO:0007669"/>
    <property type="project" value="UniProtKB-ARBA"/>
</dbReference>
<gene>
    <name evidence="2" type="ORF">D1164_14550</name>
</gene>
<dbReference type="AlphaFoldDB" id="A0A399CZJ4"/>
<name>A0A399CZJ4_9BACT</name>
<dbReference type="PANTHER" id="PTHR35807">
    <property type="entry name" value="TRANSCRIPTIONAL REGULATOR REDD-RELATED"/>
    <property type="match status" value="1"/>
</dbReference>
<dbReference type="InterPro" id="IPR013320">
    <property type="entry name" value="ConA-like_dom_sf"/>
</dbReference>
<evidence type="ECO:0008006" key="4">
    <source>
        <dbReference type="Google" id="ProtNLM"/>
    </source>
</evidence>
<keyword evidence="1" id="KW-0812">Transmembrane</keyword>
<dbReference type="RefSeq" id="WP_119350731.1">
    <property type="nucleotide sequence ID" value="NZ_QWET01000010.1"/>
</dbReference>
<proteinExistence type="predicted"/>
<feature type="transmembrane region" description="Helical" evidence="1">
    <location>
        <begin position="467"/>
        <end position="488"/>
    </location>
</feature>
<dbReference type="GO" id="GO:0003677">
    <property type="term" value="F:DNA binding"/>
    <property type="evidence" value="ECO:0007669"/>
    <property type="project" value="TreeGrafter"/>
</dbReference>
<dbReference type="OrthoDB" id="1110630at2"/>
<dbReference type="Gene3D" id="2.60.120.200">
    <property type="match status" value="1"/>
</dbReference>
<accession>A0A399CZJ4</accession>
<dbReference type="InterPro" id="IPR051677">
    <property type="entry name" value="AfsR-DnrI-RedD_regulator"/>
</dbReference>
<dbReference type="GO" id="GO:0004553">
    <property type="term" value="F:hydrolase activity, hydrolyzing O-glycosyl compounds"/>
    <property type="evidence" value="ECO:0007669"/>
    <property type="project" value="UniProtKB-ARBA"/>
</dbReference>
<dbReference type="Gene3D" id="1.10.10.10">
    <property type="entry name" value="Winged helix-like DNA-binding domain superfamily/Winged helix DNA-binding domain"/>
    <property type="match status" value="1"/>
</dbReference>